<dbReference type="EMBL" id="BGPR01000198">
    <property type="protein sequence ID" value="GBM04054.1"/>
    <property type="molecule type" value="Genomic_DNA"/>
</dbReference>
<evidence type="ECO:0000313" key="2">
    <source>
        <dbReference type="Proteomes" id="UP000499080"/>
    </source>
</evidence>
<keyword evidence="2" id="KW-1185">Reference proteome</keyword>
<dbReference type="AlphaFoldDB" id="A0A4Y2CJE7"/>
<accession>A0A4Y2CJE7</accession>
<protein>
    <submittedName>
        <fullName evidence="1">Uncharacterized protein</fullName>
    </submittedName>
</protein>
<gene>
    <name evidence="1" type="ORF">AVEN_247929_1</name>
</gene>
<reference evidence="1 2" key="1">
    <citation type="journal article" date="2019" name="Sci. Rep.">
        <title>Orb-weaving spider Araneus ventricosus genome elucidates the spidroin gene catalogue.</title>
        <authorList>
            <person name="Kono N."/>
            <person name="Nakamura H."/>
            <person name="Ohtoshi R."/>
            <person name="Moran D.A.P."/>
            <person name="Shinohara A."/>
            <person name="Yoshida Y."/>
            <person name="Fujiwara M."/>
            <person name="Mori M."/>
            <person name="Tomita M."/>
            <person name="Arakawa K."/>
        </authorList>
    </citation>
    <scope>NUCLEOTIDE SEQUENCE [LARGE SCALE GENOMIC DNA]</scope>
</reference>
<organism evidence="1 2">
    <name type="scientific">Araneus ventricosus</name>
    <name type="common">Orbweaver spider</name>
    <name type="synonym">Epeira ventricosa</name>
    <dbReference type="NCBI Taxonomy" id="182803"/>
    <lineage>
        <taxon>Eukaryota</taxon>
        <taxon>Metazoa</taxon>
        <taxon>Ecdysozoa</taxon>
        <taxon>Arthropoda</taxon>
        <taxon>Chelicerata</taxon>
        <taxon>Arachnida</taxon>
        <taxon>Araneae</taxon>
        <taxon>Araneomorphae</taxon>
        <taxon>Entelegynae</taxon>
        <taxon>Araneoidea</taxon>
        <taxon>Araneidae</taxon>
        <taxon>Araneus</taxon>
    </lineage>
</organism>
<dbReference type="Proteomes" id="UP000499080">
    <property type="component" value="Unassembled WGS sequence"/>
</dbReference>
<name>A0A4Y2CJE7_ARAVE</name>
<sequence length="143" mass="16215">MWARPAAGVVRKFGVGVPAQVSSSSSGHGSKLEVRPKVALLLLQNDRSEELRQKTISLYSLPKEVAKESNKVKEEAEDRSSIGFPPARMRGYKVMLLHLFHYGFKLKENCRFATPVELLEGFKQIFTTEEKGIFRETKNFENN</sequence>
<evidence type="ECO:0000313" key="1">
    <source>
        <dbReference type="EMBL" id="GBM04054.1"/>
    </source>
</evidence>
<proteinExistence type="predicted"/>
<comment type="caution">
    <text evidence="1">The sequence shown here is derived from an EMBL/GenBank/DDBJ whole genome shotgun (WGS) entry which is preliminary data.</text>
</comment>